<dbReference type="KEGG" id="schy:GVO57_03980"/>
<protein>
    <submittedName>
        <fullName evidence="2">Esterase-like activity of phytase family protein</fullName>
    </submittedName>
</protein>
<accession>A0A7Z2S5A4</accession>
<dbReference type="SUPFAM" id="SSF63829">
    <property type="entry name" value="Calcium-dependent phosphotriesterase"/>
    <property type="match status" value="1"/>
</dbReference>
<dbReference type="Pfam" id="PF13449">
    <property type="entry name" value="Phytase-like"/>
    <property type="match status" value="1"/>
</dbReference>
<dbReference type="AlphaFoldDB" id="A0A7Z2S5A4"/>
<dbReference type="InterPro" id="IPR014567">
    <property type="entry name" value="UCP031900"/>
</dbReference>
<evidence type="ECO:0000313" key="2">
    <source>
        <dbReference type="EMBL" id="QHL90148.1"/>
    </source>
</evidence>
<name>A0A7Z2S5A4_9SPHN</name>
<organism evidence="2 3">
    <name type="scientific">Sphingomonas changnyeongensis</name>
    <dbReference type="NCBI Taxonomy" id="2698679"/>
    <lineage>
        <taxon>Bacteria</taxon>
        <taxon>Pseudomonadati</taxon>
        <taxon>Pseudomonadota</taxon>
        <taxon>Alphaproteobacteria</taxon>
        <taxon>Sphingomonadales</taxon>
        <taxon>Sphingomonadaceae</taxon>
        <taxon>Sphingomonas</taxon>
    </lineage>
</organism>
<evidence type="ECO:0000259" key="1">
    <source>
        <dbReference type="Pfam" id="PF13449"/>
    </source>
</evidence>
<feature type="domain" description="Phytase-like" evidence="1">
    <location>
        <begin position="67"/>
        <end position="309"/>
    </location>
</feature>
<reference evidence="2 3" key="1">
    <citation type="submission" date="2020-01" db="EMBL/GenBank/DDBJ databases">
        <title>Sphingomonas sp. C33 whole genome sequece.</title>
        <authorList>
            <person name="Park C."/>
        </authorList>
    </citation>
    <scope>NUCLEOTIDE SEQUENCE [LARGE SCALE GENOMIC DNA]</scope>
    <source>
        <strain evidence="2 3">C33</strain>
    </source>
</reference>
<dbReference type="InterPro" id="IPR027372">
    <property type="entry name" value="Phytase-like_dom"/>
</dbReference>
<dbReference type="PIRSF" id="PIRSF031900">
    <property type="entry name" value="UCP031900"/>
    <property type="match status" value="1"/>
</dbReference>
<dbReference type="RefSeq" id="WP_160592052.1">
    <property type="nucleotide sequence ID" value="NZ_CP047895.1"/>
</dbReference>
<keyword evidence="3" id="KW-1185">Reference proteome</keyword>
<proteinExistence type="predicted"/>
<gene>
    <name evidence="2" type="ORF">GVO57_03980</name>
</gene>
<dbReference type="EMBL" id="CP047895">
    <property type="protein sequence ID" value="QHL90148.1"/>
    <property type="molecule type" value="Genomic_DNA"/>
</dbReference>
<dbReference type="Proteomes" id="UP000464468">
    <property type="component" value="Chromosome"/>
</dbReference>
<evidence type="ECO:0000313" key="3">
    <source>
        <dbReference type="Proteomes" id="UP000464468"/>
    </source>
</evidence>
<sequence length="327" mass="34672">MRRFVLSILLMAFGTGGNSGEAPRPLLHAGARITATPVRLDPADPRRTRIGPLTFLGGWQLTSTDRAFGGWSAMIGRAGRLLLVSDGGGVFGLAAAGGRLADARVGDLPAGPGSGYLKAERDSEAMAVDPATGTIWVAFEQQHGIWRYAPGPGGGPGQATGMVPIRPRRPWPENGGVEAMTRLADGRFLLFAEGGLTQSGGRDALLYPGDPVTGVPPLGFSYRPAPGHRVTDVAQLPDGRILILERRVSWPMTALIAIADPATIRAGGTLRSRVIARLAPPLISDNYEALAITREGDSTILWVASDDNHLPVQRSLLLRFRWDAGAR</sequence>